<dbReference type="RefSeq" id="WP_068000841.1">
    <property type="nucleotide sequence ID" value="NZ_FOFM01000003.1"/>
</dbReference>
<dbReference type="EMBL" id="LMCB01000001">
    <property type="protein sequence ID" value="KZL22113.1"/>
    <property type="molecule type" value="Genomic_DNA"/>
</dbReference>
<evidence type="ECO:0000256" key="3">
    <source>
        <dbReference type="ARBA" id="ARBA00022833"/>
    </source>
</evidence>
<dbReference type="AlphaFoldDB" id="A0A166BC57"/>
<evidence type="ECO:0000256" key="4">
    <source>
        <dbReference type="ARBA" id="ARBA00023239"/>
    </source>
</evidence>
<dbReference type="PATRIC" id="fig|989403.3.peg.148"/>
<keyword evidence="7" id="KW-1185">Reference proteome</keyword>
<dbReference type="EC" id="4.4.1.22" evidence="6"/>
<evidence type="ECO:0000256" key="1">
    <source>
        <dbReference type="ARBA" id="ARBA00005495"/>
    </source>
</evidence>
<proteinExistence type="inferred from homology"/>
<sequence>METAFTGSCLCGNVQLKSKVMPQITAHCHCDDCRKSSGTGHCTHAALPKEAVEVTGELTRYAKPVDSGNVVTRCFCPTCGSAVYSLNSSMSELIFVRASTVDQPEIIEAQVTVYASRAPSWDEIDKTLPAFPEMPPQGAEKIIEEGASS</sequence>
<accession>A0A166BC57</accession>
<dbReference type="OrthoDB" id="9807246at2"/>
<comment type="caution">
    <text evidence="6">The sequence shown here is derived from an EMBL/GenBank/DDBJ whole genome shotgun (WGS) entry which is preliminary data.</text>
</comment>
<evidence type="ECO:0000259" key="5">
    <source>
        <dbReference type="PROSITE" id="PS51891"/>
    </source>
</evidence>
<reference evidence="6 7" key="1">
    <citation type="journal article" date="2016" name="Front. Microbiol.">
        <title>Comparative Genomic Analysis Reveals a Diverse Repertoire of Genes Involved in Prokaryote-Eukaryote Interactions within the Pseudovibrio Genus.</title>
        <authorList>
            <person name="Romano S."/>
            <person name="Fernandez-Guerra A."/>
            <person name="Reen F.J."/>
            <person name="Glockner F.O."/>
            <person name="Crowley S.P."/>
            <person name="O'Sullivan O."/>
            <person name="Cotter P.D."/>
            <person name="Adams C."/>
            <person name="Dobson A.D."/>
            <person name="O'Gara F."/>
        </authorList>
    </citation>
    <scope>NUCLEOTIDE SEQUENCE [LARGE SCALE GENOMIC DNA]</scope>
    <source>
        <strain evidence="6 7">Ad2</strain>
    </source>
</reference>
<dbReference type="Pfam" id="PF04828">
    <property type="entry name" value="GFA"/>
    <property type="match status" value="1"/>
</dbReference>
<dbReference type="SUPFAM" id="SSF51316">
    <property type="entry name" value="Mss4-like"/>
    <property type="match status" value="1"/>
</dbReference>
<dbReference type="InterPro" id="IPR006913">
    <property type="entry name" value="CENP-V/GFA"/>
</dbReference>
<comment type="similarity">
    <text evidence="1">Belongs to the Gfa family.</text>
</comment>
<dbReference type="STRING" id="989403.SAMN05421798_10360"/>
<dbReference type="PANTHER" id="PTHR33337">
    <property type="entry name" value="GFA DOMAIN-CONTAINING PROTEIN"/>
    <property type="match status" value="1"/>
</dbReference>
<dbReference type="InterPro" id="IPR011057">
    <property type="entry name" value="Mss4-like_sf"/>
</dbReference>
<feature type="domain" description="CENP-V/GFA" evidence="5">
    <location>
        <begin position="5"/>
        <end position="122"/>
    </location>
</feature>
<evidence type="ECO:0000313" key="6">
    <source>
        <dbReference type="EMBL" id="KZL22113.1"/>
    </source>
</evidence>
<dbReference type="Proteomes" id="UP000076577">
    <property type="component" value="Unassembled WGS sequence"/>
</dbReference>
<dbReference type="GO" id="GO:0051907">
    <property type="term" value="F:S-(hydroxymethyl)glutathione synthase activity"/>
    <property type="evidence" value="ECO:0007669"/>
    <property type="project" value="UniProtKB-EC"/>
</dbReference>
<dbReference type="PANTHER" id="PTHR33337:SF40">
    <property type="entry name" value="CENP-V_GFA DOMAIN-CONTAINING PROTEIN-RELATED"/>
    <property type="match status" value="1"/>
</dbReference>
<keyword evidence="3" id="KW-0862">Zinc</keyword>
<organism evidence="6 7">
    <name type="scientific">Pseudovibrio axinellae</name>
    <dbReference type="NCBI Taxonomy" id="989403"/>
    <lineage>
        <taxon>Bacteria</taxon>
        <taxon>Pseudomonadati</taxon>
        <taxon>Pseudomonadota</taxon>
        <taxon>Alphaproteobacteria</taxon>
        <taxon>Hyphomicrobiales</taxon>
        <taxon>Stappiaceae</taxon>
        <taxon>Pseudovibrio</taxon>
    </lineage>
</organism>
<dbReference type="Gene3D" id="3.90.1590.10">
    <property type="entry name" value="glutathione-dependent formaldehyde- activating enzyme (gfa)"/>
    <property type="match status" value="1"/>
</dbReference>
<keyword evidence="4 6" id="KW-0456">Lyase</keyword>
<dbReference type="PROSITE" id="PS51891">
    <property type="entry name" value="CENP_V_GFA"/>
    <property type="match status" value="1"/>
</dbReference>
<gene>
    <name evidence="6" type="ORF">PsAD2_00139</name>
</gene>
<keyword evidence="2" id="KW-0479">Metal-binding</keyword>
<protein>
    <submittedName>
        <fullName evidence="6">Putative glutathione-dependent formaldehyde-activating enzyme</fullName>
        <ecNumber evidence="6">4.4.1.22</ecNumber>
    </submittedName>
</protein>
<evidence type="ECO:0000256" key="2">
    <source>
        <dbReference type="ARBA" id="ARBA00022723"/>
    </source>
</evidence>
<dbReference type="GO" id="GO:0046872">
    <property type="term" value="F:metal ion binding"/>
    <property type="evidence" value="ECO:0007669"/>
    <property type="project" value="UniProtKB-KW"/>
</dbReference>
<evidence type="ECO:0000313" key="7">
    <source>
        <dbReference type="Proteomes" id="UP000076577"/>
    </source>
</evidence>
<name>A0A166BC57_9HYPH</name>